<sequence>MNPSISNQFLPNPFPSIKTTTTATSTGDSGDEIPPPPPHQPNFIHHKIPKTPSSSATAYHHPLSTITGHTDSVSCLALCGEFILSASHAKEIMVWQQPDLRLFAKFGHGRGSVKAVVTVGNKIFTAHQDSKIRVWRVSRINHENNNIFKLVETLPTTKDYFGSFMNHNNYIQTRRHHRRLWIEHTDTISCLSVRNGFIYSGSWDRTVKIWRLSDYKCLESIKAHDDAVNALTIADDGTVFSASADGKIKAWERQQQQQQQGSLHFLKFILEGHKDISINSVVVSGDVGGGTVVYGGGSDGYVMGWSWGEGLKKVVEVHAHKMAILCMCMKGEILCTRSTDQSIGVWKKEVKGLTKIGVMLGHEGPIKCLHVSPSSIGGGFLVYSGSIDKSIKVWWVPRYSGRTKVEDFNSLVKVRKVVTTPTILF</sequence>
<dbReference type="EMBL" id="CM042052">
    <property type="protein sequence ID" value="KAI3719664.1"/>
    <property type="molecule type" value="Genomic_DNA"/>
</dbReference>
<comment type="caution">
    <text evidence="1">The sequence shown here is derived from an EMBL/GenBank/DDBJ whole genome shotgun (WGS) entry which is preliminary data.</text>
</comment>
<evidence type="ECO:0000313" key="2">
    <source>
        <dbReference type="Proteomes" id="UP001055879"/>
    </source>
</evidence>
<organism evidence="1 2">
    <name type="scientific">Arctium lappa</name>
    <name type="common">Greater burdock</name>
    <name type="synonym">Lappa major</name>
    <dbReference type="NCBI Taxonomy" id="4217"/>
    <lineage>
        <taxon>Eukaryota</taxon>
        <taxon>Viridiplantae</taxon>
        <taxon>Streptophyta</taxon>
        <taxon>Embryophyta</taxon>
        <taxon>Tracheophyta</taxon>
        <taxon>Spermatophyta</taxon>
        <taxon>Magnoliopsida</taxon>
        <taxon>eudicotyledons</taxon>
        <taxon>Gunneridae</taxon>
        <taxon>Pentapetalae</taxon>
        <taxon>asterids</taxon>
        <taxon>campanulids</taxon>
        <taxon>Asterales</taxon>
        <taxon>Asteraceae</taxon>
        <taxon>Carduoideae</taxon>
        <taxon>Cardueae</taxon>
        <taxon>Arctiinae</taxon>
        <taxon>Arctium</taxon>
    </lineage>
</organism>
<reference evidence="2" key="1">
    <citation type="journal article" date="2022" name="Mol. Ecol. Resour.">
        <title>The genomes of chicory, endive, great burdock and yacon provide insights into Asteraceae palaeo-polyploidization history and plant inulin production.</title>
        <authorList>
            <person name="Fan W."/>
            <person name="Wang S."/>
            <person name="Wang H."/>
            <person name="Wang A."/>
            <person name="Jiang F."/>
            <person name="Liu H."/>
            <person name="Zhao H."/>
            <person name="Xu D."/>
            <person name="Zhang Y."/>
        </authorList>
    </citation>
    <scope>NUCLEOTIDE SEQUENCE [LARGE SCALE GENOMIC DNA]</scope>
    <source>
        <strain evidence="2">cv. Niubang</strain>
    </source>
</reference>
<accession>A0ACB9BCL0</accession>
<protein>
    <submittedName>
        <fullName evidence="1">Uncharacterized protein</fullName>
    </submittedName>
</protein>
<gene>
    <name evidence="1" type="ORF">L6452_20566</name>
</gene>
<name>A0ACB9BCL0_ARCLA</name>
<keyword evidence="2" id="KW-1185">Reference proteome</keyword>
<reference evidence="1 2" key="2">
    <citation type="journal article" date="2022" name="Mol. Ecol. Resour.">
        <title>The genomes of chicory, endive, great burdock and yacon provide insights into Asteraceae paleo-polyploidization history and plant inulin production.</title>
        <authorList>
            <person name="Fan W."/>
            <person name="Wang S."/>
            <person name="Wang H."/>
            <person name="Wang A."/>
            <person name="Jiang F."/>
            <person name="Liu H."/>
            <person name="Zhao H."/>
            <person name="Xu D."/>
            <person name="Zhang Y."/>
        </authorList>
    </citation>
    <scope>NUCLEOTIDE SEQUENCE [LARGE SCALE GENOMIC DNA]</scope>
    <source>
        <strain evidence="2">cv. Niubang</strain>
    </source>
</reference>
<evidence type="ECO:0000313" key="1">
    <source>
        <dbReference type="EMBL" id="KAI3719664.1"/>
    </source>
</evidence>
<dbReference type="Proteomes" id="UP001055879">
    <property type="component" value="Linkage Group LG06"/>
</dbReference>
<proteinExistence type="predicted"/>